<evidence type="ECO:0000313" key="5">
    <source>
        <dbReference type="EMBL" id="MFC4244144.1"/>
    </source>
</evidence>
<gene>
    <name evidence="5" type="ORF">ACFOYW_12235</name>
</gene>
<dbReference type="PANTHER" id="PTHR30535:SF4">
    <property type="entry name" value="HEMIN-BINDING PERIPLASMIC PROTEIN HMUT"/>
    <property type="match status" value="1"/>
</dbReference>
<keyword evidence="3" id="KW-0732">Signal</keyword>
<dbReference type="Proteomes" id="UP001595900">
    <property type="component" value="Unassembled WGS sequence"/>
</dbReference>
<feature type="compositionally biased region" description="Low complexity" evidence="2">
    <location>
        <begin position="29"/>
        <end position="40"/>
    </location>
</feature>
<feature type="signal peptide" evidence="3">
    <location>
        <begin position="1"/>
        <end position="30"/>
    </location>
</feature>
<name>A0ABV8Q8M5_9MICO</name>
<sequence length="365" mass="36520">MRRFLTAPVRASVAVAVVTVLALSACTEGASPGSTGGAPSIANSSGANLPDPKTIAGPSTAGSVPEVVPLDGVSTPRLPVKVTDHRGRPVTVTDASRILALDIYGTLADTVIALGLGDRIVGRGSSTTAASLASLPVVTENGHQLNAEAILRLRPTVVLTDTSIGPLAVQQQLAAAKVPVVFFDPQRTLASTGALIRAVADALGVDESGARLSARVDAEVAAGQAKIAAMAPGDASRRLRMVFLYVRGTAGVFFVMGAGSGASELIAGLHGIDVAAEAGLKGIKPANGEALLATNPDLILVMTDGLKSTGGVDGLLARPGVGQTTAGRAKRVVDMADGQVLSFGPGSAAVLLSLARAVYDPAGAH</sequence>
<organism evidence="5 6">
    <name type="scientific">Gryllotalpicola reticulitermitis</name>
    <dbReference type="NCBI Taxonomy" id="1184153"/>
    <lineage>
        <taxon>Bacteria</taxon>
        <taxon>Bacillati</taxon>
        <taxon>Actinomycetota</taxon>
        <taxon>Actinomycetes</taxon>
        <taxon>Micrococcales</taxon>
        <taxon>Microbacteriaceae</taxon>
        <taxon>Gryllotalpicola</taxon>
    </lineage>
</organism>
<keyword evidence="6" id="KW-1185">Reference proteome</keyword>
<dbReference type="InterPro" id="IPR002491">
    <property type="entry name" value="ABC_transptr_periplasmic_BD"/>
</dbReference>
<evidence type="ECO:0000313" key="6">
    <source>
        <dbReference type="Proteomes" id="UP001595900"/>
    </source>
</evidence>
<protein>
    <submittedName>
        <fullName evidence="5">Hemin ABC transporter substrate-binding protein</fullName>
    </submittedName>
</protein>
<feature type="domain" description="Fe/B12 periplasmic-binding" evidence="4">
    <location>
        <begin position="99"/>
        <end position="362"/>
    </location>
</feature>
<accession>A0ABV8Q8M5</accession>
<dbReference type="RefSeq" id="WP_390229214.1">
    <property type="nucleotide sequence ID" value="NZ_JBHSCN010000005.1"/>
</dbReference>
<evidence type="ECO:0000256" key="1">
    <source>
        <dbReference type="ARBA" id="ARBA00008814"/>
    </source>
</evidence>
<dbReference type="SUPFAM" id="SSF53807">
    <property type="entry name" value="Helical backbone' metal receptor"/>
    <property type="match status" value="1"/>
</dbReference>
<proteinExistence type="inferred from homology"/>
<feature type="region of interest" description="Disordered" evidence="2">
    <location>
        <begin position="29"/>
        <end position="60"/>
    </location>
</feature>
<dbReference type="Gene3D" id="3.40.50.1980">
    <property type="entry name" value="Nitrogenase molybdenum iron protein domain"/>
    <property type="match status" value="2"/>
</dbReference>
<dbReference type="PANTHER" id="PTHR30535">
    <property type="entry name" value="VITAMIN B12-BINDING PROTEIN"/>
    <property type="match status" value="1"/>
</dbReference>
<comment type="similarity">
    <text evidence="1">Belongs to the bacterial solute-binding protein 8 family.</text>
</comment>
<dbReference type="Pfam" id="PF01497">
    <property type="entry name" value="Peripla_BP_2"/>
    <property type="match status" value="1"/>
</dbReference>
<dbReference type="PROSITE" id="PS50983">
    <property type="entry name" value="FE_B12_PBP"/>
    <property type="match status" value="1"/>
</dbReference>
<evidence type="ECO:0000259" key="4">
    <source>
        <dbReference type="PROSITE" id="PS50983"/>
    </source>
</evidence>
<reference evidence="6" key="1">
    <citation type="journal article" date="2019" name="Int. J. Syst. Evol. Microbiol.">
        <title>The Global Catalogue of Microorganisms (GCM) 10K type strain sequencing project: providing services to taxonomists for standard genome sequencing and annotation.</title>
        <authorList>
            <consortium name="The Broad Institute Genomics Platform"/>
            <consortium name="The Broad Institute Genome Sequencing Center for Infectious Disease"/>
            <person name="Wu L."/>
            <person name="Ma J."/>
        </authorList>
    </citation>
    <scope>NUCLEOTIDE SEQUENCE [LARGE SCALE GENOMIC DNA]</scope>
    <source>
        <strain evidence="6">CGMCC 1.10363</strain>
    </source>
</reference>
<comment type="caution">
    <text evidence="5">The sequence shown here is derived from an EMBL/GenBank/DDBJ whole genome shotgun (WGS) entry which is preliminary data.</text>
</comment>
<evidence type="ECO:0000256" key="3">
    <source>
        <dbReference type="SAM" id="SignalP"/>
    </source>
</evidence>
<dbReference type="EMBL" id="JBHSCN010000005">
    <property type="protein sequence ID" value="MFC4244144.1"/>
    <property type="molecule type" value="Genomic_DNA"/>
</dbReference>
<dbReference type="InterPro" id="IPR050902">
    <property type="entry name" value="ABC_Transporter_SBP"/>
</dbReference>
<evidence type="ECO:0000256" key="2">
    <source>
        <dbReference type="SAM" id="MobiDB-lite"/>
    </source>
</evidence>
<dbReference type="PROSITE" id="PS51257">
    <property type="entry name" value="PROKAR_LIPOPROTEIN"/>
    <property type="match status" value="1"/>
</dbReference>
<feature type="chain" id="PRO_5045809663" evidence="3">
    <location>
        <begin position="31"/>
        <end position="365"/>
    </location>
</feature>